<sequence>MIDLAEEITLRQFLSEEGCCEGFDLRSRNLRSRSYEGRSAAFGSFCNLFDALLRHRRRYHVRLPKQVEKTSLRRHTSSSSHSTSLSEARMTINASSEASLKTAQRDEDQMPVLDLDPDPFASSITLTAHPYDDRAKYRHVVRSRLLSADRSRISLRTSF</sequence>
<evidence type="ECO:0000313" key="2">
    <source>
        <dbReference type="Proteomes" id="UP001055072"/>
    </source>
</evidence>
<accession>A0ACB8UFI3</accession>
<organism evidence="1 2">
    <name type="scientific">Irpex rosettiformis</name>
    <dbReference type="NCBI Taxonomy" id="378272"/>
    <lineage>
        <taxon>Eukaryota</taxon>
        <taxon>Fungi</taxon>
        <taxon>Dikarya</taxon>
        <taxon>Basidiomycota</taxon>
        <taxon>Agaricomycotina</taxon>
        <taxon>Agaricomycetes</taxon>
        <taxon>Polyporales</taxon>
        <taxon>Irpicaceae</taxon>
        <taxon>Irpex</taxon>
    </lineage>
</organism>
<dbReference type="Proteomes" id="UP001055072">
    <property type="component" value="Unassembled WGS sequence"/>
</dbReference>
<keyword evidence="2" id="KW-1185">Reference proteome</keyword>
<reference evidence="1" key="1">
    <citation type="journal article" date="2021" name="Environ. Microbiol.">
        <title>Gene family expansions and transcriptome signatures uncover fungal adaptations to wood decay.</title>
        <authorList>
            <person name="Hage H."/>
            <person name="Miyauchi S."/>
            <person name="Viragh M."/>
            <person name="Drula E."/>
            <person name="Min B."/>
            <person name="Chaduli D."/>
            <person name="Navarro D."/>
            <person name="Favel A."/>
            <person name="Norest M."/>
            <person name="Lesage-Meessen L."/>
            <person name="Balint B."/>
            <person name="Merenyi Z."/>
            <person name="de Eugenio L."/>
            <person name="Morin E."/>
            <person name="Martinez A.T."/>
            <person name="Baldrian P."/>
            <person name="Stursova M."/>
            <person name="Martinez M.J."/>
            <person name="Novotny C."/>
            <person name="Magnuson J.K."/>
            <person name="Spatafora J.W."/>
            <person name="Maurice S."/>
            <person name="Pangilinan J."/>
            <person name="Andreopoulos W."/>
            <person name="LaButti K."/>
            <person name="Hundley H."/>
            <person name="Na H."/>
            <person name="Kuo A."/>
            <person name="Barry K."/>
            <person name="Lipzen A."/>
            <person name="Henrissat B."/>
            <person name="Riley R."/>
            <person name="Ahrendt S."/>
            <person name="Nagy L.G."/>
            <person name="Grigoriev I.V."/>
            <person name="Martin F."/>
            <person name="Rosso M.N."/>
        </authorList>
    </citation>
    <scope>NUCLEOTIDE SEQUENCE</scope>
    <source>
        <strain evidence="1">CBS 384.51</strain>
    </source>
</reference>
<proteinExistence type="predicted"/>
<name>A0ACB8UFI3_9APHY</name>
<dbReference type="EMBL" id="MU274902">
    <property type="protein sequence ID" value="KAI0093102.1"/>
    <property type="molecule type" value="Genomic_DNA"/>
</dbReference>
<gene>
    <name evidence="1" type="ORF">BDY19DRAFT_989775</name>
</gene>
<protein>
    <submittedName>
        <fullName evidence="1">Uncharacterized protein</fullName>
    </submittedName>
</protein>
<comment type="caution">
    <text evidence="1">The sequence shown here is derived from an EMBL/GenBank/DDBJ whole genome shotgun (WGS) entry which is preliminary data.</text>
</comment>
<evidence type="ECO:0000313" key="1">
    <source>
        <dbReference type="EMBL" id="KAI0093102.1"/>
    </source>
</evidence>